<dbReference type="RefSeq" id="WP_345080971.1">
    <property type="nucleotide sequence ID" value="NZ_BAAAWG010000006.1"/>
</dbReference>
<evidence type="ECO:0000313" key="3">
    <source>
        <dbReference type="Proteomes" id="UP001596241"/>
    </source>
</evidence>
<name>A0ABW1FD02_9ACTN</name>
<feature type="transmembrane region" description="Helical" evidence="1">
    <location>
        <begin position="32"/>
        <end position="54"/>
    </location>
</feature>
<comment type="caution">
    <text evidence="2">The sequence shown here is derived from an EMBL/GenBank/DDBJ whole genome shotgun (WGS) entry which is preliminary data.</text>
</comment>
<reference evidence="3" key="1">
    <citation type="journal article" date="2019" name="Int. J. Syst. Evol. Microbiol.">
        <title>The Global Catalogue of Microorganisms (GCM) 10K type strain sequencing project: providing services to taxonomists for standard genome sequencing and annotation.</title>
        <authorList>
            <consortium name="The Broad Institute Genomics Platform"/>
            <consortium name="The Broad Institute Genome Sequencing Center for Infectious Disease"/>
            <person name="Wu L."/>
            <person name="Ma J."/>
        </authorList>
    </citation>
    <scope>NUCLEOTIDE SEQUENCE [LARGE SCALE GENOMIC DNA]</scope>
    <source>
        <strain evidence="3">CGMCC 1.15809</strain>
    </source>
</reference>
<proteinExistence type="predicted"/>
<dbReference type="Proteomes" id="UP001596241">
    <property type="component" value="Unassembled WGS sequence"/>
</dbReference>
<dbReference type="EMBL" id="JBHSPW010000001">
    <property type="protein sequence ID" value="MFC5891749.1"/>
    <property type="molecule type" value="Genomic_DNA"/>
</dbReference>
<keyword evidence="3" id="KW-1185">Reference proteome</keyword>
<accession>A0ABW1FD02</accession>
<evidence type="ECO:0000313" key="2">
    <source>
        <dbReference type="EMBL" id="MFC5891749.1"/>
    </source>
</evidence>
<sequence length="55" mass="6143">MQSKACGTTRHIDLQGHSAKARKWRKASWARVLREGITGCLMMLVPALLFGFLLS</sequence>
<evidence type="ECO:0008006" key="4">
    <source>
        <dbReference type="Google" id="ProtNLM"/>
    </source>
</evidence>
<gene>
    <name evidence="2" type="ORF">ACFP3M_02775</name>
</gene>
<organism evidence="2 3">
    <name type="scientific">Streptomyces ramulosus</name>
    <dbReference type="NCBI Taxonomy" id="47762"/>
    <lineage>
        <taxon>Bacteria</taxon>
        <taxon>Bacillati</taxon>
        <taxon>Actinomycetota</taxon>
        <taxon>Actinomycetes</taxon>
        <taxon>Kitasatosporales</taxon>
        <taxon>Streptomycetaceae</taxon>
        <taxon>Streptomyces</taxon>
    </lineage>
</organism>
<keyword evidence="1" id="KW-1133">Transmembrane helix</keyword>
<keyword evidence="1" id="KW-0472">Membrane</keyword>
<evidence type="ECO:0000256" key="1">
    <source>
        <dbReference type="SAM" id="Phobius"/>
    </source>
</evidence>
<protein>
    <recommendedName>
        <fullName evidence="4">Sugar ABC transporter permease</fullName>
    </recommendedName>
</protein>
<keyword evidence="1" id="KW-0812">Transmembrane</keyword>